<comment type="caution">
    <text evidence="2">The sequence shown here is derived from an EMBL/GenBank/DDBJ whole genome shotgun (WGS) entry which is preliminary data.</text>
</comment>
<evidence type="ECO:0000313" key="2">
    <source>
        <dbReference type="EMBL" id="KRX08592.1"/>
    </source>
</evidence>
<evidence type="ECO:0000313" key="3">
    <source>
        <dbReference type="Proteomes" id="UP000054937"/>
    </source>
</evidence>
<keyword evidence="3" id="KW-1185">Reference proteome</keyword>
<gene>
    <name evidence="2" type="ORF">PPERSA_01845</name>
</gene>
<organism evidence="2 3">
    <name type="scientific">Pseudocohnilembus persalinus</name>
    <name type="common">Ciliate</name>
    <dbReference type="NCBI Taxonomy" id="266149"/>
    <lineage>
        <taxon>Eukaryota</taxon>
        <taxon>Sar</taxon>
        <taxon>Alveolata</taxon>
        <taxon>Ciliophora</taxon>
        <taxon>Intramacronucleata</taxon>
        <taxon>Oligohymenophorea</taxon>
        <taxon>Scuticociliatia</taxon>
        <taxon>Philasterida</taxon>
        <taxon>Pseudocohnilembidae</taxon>
        <taxon>Pseudocohnilembus</taxon>
    </lineage>
</organism>
<protein>
    <submittedName>
        <fullName evidence="2">Uncharacterized protein</fullName>
    </submittedName>
</protein>
<reference evidence="2 3" key="1">
    <citation type="journal article" date="2015" name="Sci. Rep.">
        <title>Genome of the facultative scuticociliatosis pathogen Pseudocohnilembus persalinus provides insight into its virulence through horizontal gene transfer.</title>
        <authorList>
            <person name="Xiong J."/>
            <person name="Wang G."/>
            <person name="Cheng J."/>
            <person name="Tian M."/>
            <person name="Pan X."/>
            <person name="Warren A."/>
            <person name="Jiang C."/>
            <person name="Yuan D."/>
            <person name="Miao W."/>
        </authorList>
    </citation>
    <scope>NUCLEOTIDE SEQUENCE [LARGE SCALE GENOMIC DNA]</scope>
    <source>
        <strain evidence="2">36N120E</strain>
    </source>
</reference>
<dbReference type="FunCoup" id="A0A0V0R2T2">
    <property type="interactions" value="13"/>
</dbReference>
<feature type="coiled-coil region" evidence="1">
    <location>
        <begin position="201"/>
        <end position="266"/>
    </location>
</feature>
<evidence type="ECO:0000256" key="1">
    <source>
        <dbReference type="SAM" id="Coils"/>
    </source>
</evidence>
<name>A0A0V0R2T2_PSEPJ</name>
<dbReference type="Proteomes" id="UP000054937">
    <property type="component" value="Unassembled WGS sequence"/>
</dbReference>
<dbReference type="InParanoid" id="A0A0V0R2T2"/>
<sequence length="441" mass="53763">MAEKDIIQCKKEGHQCQKYLYLNMSSENKNDLFFCPTCIQEKYLDQGEIQQKNQKTLQIKQLKNDKLKKEDLIGWPPIQEQDHQKIYQNHTKMLEKYGQENQCIFNYYKEKVNDFYLKLKTQILEEIRKQQKETIIQLENYCENYFQNLNSNQDFINLQETIKLFDIKDFREKFQEFQKKKIDIDQFFDYKQQQNSKVYNNNKIYNSLQTQQEKVEELKKELEKEFAQVNESLNSFKKQMPNIKAINKTQQQYKQQQQQKKQQQLKLYKSDYDKTYNEGNFEIDNDARTIKLKTNGQKTYIYSENLKREKEYHLRFTMDTKNNFKNIRLAFSLTSGNEKNSKNLETDHYVRLINYMSNSFAEGGEFQVIGKKFKQFFKDNETIVNLVFNIENKMMEIYDDNRFSYQKLIFDEDEKFDEWILGIFYYQRYSNYSEVNIQFID</sequence>
<accession>A0A0V0R2T2</accession>
<dbReference type="AlphaFoldDB" id="A0A0V0R2T2"/>
<dbReference type="EMBL" id="LDAU01000061">
    <property type="protein sequence ID" value="KRX08592.1"/>
    <property type="molecule type" value="Genomic_DNA"/>
</dbReference>
<dbReference type="OMA" id="PSNCIRI"/>
<keyword evidence="1" id="KW-0175">Coiled coil</keyword>
<proteinExistence type="predicted"/>